<dbReference type="AlphaFoldDB" id="E3LI17"/>
<protein>
    <recommendedName>
        <fullName evidence="4">SPK domain-containing protein</fullName>
    </recommendedName>
</protein>
<accession>E3LI17</accession>
<evidence type="ECO:0008006" key="4">
    <source>
        <dbReference type="Google" id="ProtNLM"/>
    </source>
</evidence>
<dbReference type="EMBL" id="DS268409">
    <property type="protein sequence ID" value="EFO95148.1"/>
    <property type="molecule type" value="Genomic_DNA"/>
</dbReference>
<reference evidence="2" key="1">
    <citation type="submission" date="2007-07" db="EMBL/GenBank/DDBJ databases">
        <title>PCAP assembly of the Caenorhabditis remanei genome.</title>
        <authorList>
            <consortium name="The Caenorhabditis remanei Sequencing Consortium"/>
            <person name="Wilson R.K."/>
        </authorList>
    </citation>
    <scope>NUCLEOTIDE SEQUENCE [LARGE SCALE GENOMIC DNA]</scope>
    <source>
        <strain evidence="2">PB4641</strain>
    </source>
</reference>
<dbReference type="InParanoid" id="E3LI17"/>
<feature type="region of interest" description="Disordered" evidence="1">
    <location>
        <begin position="102"/>
        <end position="163"/>
    </location>
</feature>
<keyword evidence="3" id="KW-1185">Reference proteome</keyword>
<evidence type="ECO:0000313" key="3">
    <source>
        <dbReference type="Proteomes" id="UP000008281"/>
    </source>
</evidence>
<proteinExistence type="predicted"/>
<dbReference type="Proteomes" id="UP000008281">
    <property type="component" value="Unassembled WGS sequence"/>
</dbReference>
<dbReference type="HOGENOM" id="CLU_892092_0_0_1"/>
<feature type="compositionally biased region" description="Polar residues" evidence="1">
    <location>
        <begin position="119"/>
        <end position="138"/>
    </location>
</feature>
<evidence type="ECO:0000256" key="1">
    <source>
        <dbReference type="SAM" id="MobiDB-lite"/>
    </source>
</evidence>
<gene>
    <name evidence="2" type="ORF">CRE_09294</name>
</gene>
<name>E3LI17_CAERE</name>
<organism evidence="3">
    <name type="scientific">Caenorhabditis remanei</name>
    <name type="common">Caenorhabditis vulgaris</name>
    <dbReference type="NCBI Taxonomy" id="31234"/>
    <lineage>
        <taxon>Eukaryota</taxon>
        <taxon>Metazoa</taxon>
        <taxon>Ecdysozoa</taxon>
        <taxon>Nematoda</taxon>
        <taxon>Chromadorea</taxon>
        <taxon>Rhabditida</taxon>
        <taxon>Rhabditina</taxon>
        <taxon>Rhabditomorpha</taxon>
        <taxon>Rhabditoidea</taxon>
        <taxon>Rhabditidae</taxon>
        <taxon>Peloderinae</taxon>
        <taxon>Caenorhabditis</taxon>
    </lineage>
</organism>
<evidence type="ECO:0000313" key="2">
    <source>
        <dbReference type="EMBL" id="EFO95148.1"/>
    </source>
</evidence>
<sequence>MSSTSRCLPSTVKPTRLIDFMFEKSQLFSSYVGLNELATQFNKENGDRFSMKILENLFLCALGLVPGYKGTASEESQQKIYRMTGYCPSQKKIIETSRNTRTCIRKRTHDSSPRRNIKQSKNSNSTSKVPFTYSNDNIHTAEVSDGDLVPSSSACSDSLSDSEDHFNRENETTVCRITYLETLFTVLRIEEVSFFYNLEEIEKVVKEYKEKGIKETLDAGLVASALETALMTPLKPEESVAEETESIFICFLIRILREIVEKLIDLYPACGFEDVLDKIWEETIKNDEEADRRVSIKTTVAVLNKLLFAGTC</sequence>